<gene>
    <name evidence="2" type="ORF">AMAG_09477</name>
</gene>
<sequence length="363" mass="40156">MNQGLVLPKLRTLRLHGHDDPDRCVWHNAERPEVARSTTVWGNLFVTATAPRLTELVLHDGEVGALAVPWTSNTKLDLMLEQSDIPLGGTRLDPTLLNRLTWLTNLLLYHHVSWSHGVLPTLAALTHLKAEQGNVSELVAHGAFVHLTHVDLLNDTNGIMVEALPMTVRTVAKFMHPRLIEYLSRILQLDFVGAEYVGGSCPWPLVHTTPQPALLDVLHLEYHEGSALWPALLDMGWFCNRPAKSPRIDVMSVGVNANRTSYLLFRTVCWGGMEDDDDGQPFHIDIIFMPGVDDSARPMITAALVEFTMLVDERLSGKVCSAGATADQGNETAADVDELALESGDEDEEADEDKNMHDEEGKE</sequence>
<dbReference type="OrthoDB" id="10413154at2759"/>
<accession>A0A0L0SPN5</accession>
<evidence type="ECO:0000313" key="2">
    <source>
        <dbReference type="EMBL" id="KNE64456.1"/>
    </source>
</evidence>
<feature type="region of interest" description="Disordered" evidence="1">
    <location>
        <begin position="324"/>
        <end position="363"/>
    </location>
</feature>
<reference evidence="2 3" key="1">
    <citation type="submission" date="2009-11" db="EMBL/GenBank/DDBJ databases">
        <title>Annotation of Allomyces macrogynus ATCC 38327.</title>
        <authorList>
            <consortium name="The Broad Institute Genome Sequencing Platform"/>
            <person name="Russ C."/>
            <person name="Cuomo C."/>
            <person name="Burger G."/>
            <person name="Gray M.W."/>
            <person name="Holland P.W.H."/>
            <person name="King N."/>
            <person name="Lang F.B.F."/>
            <person name="Roger A.J."/>
            <person name="Ruiz-Trillo I."/>
            <person name="Young S.K."/>
            <person name="Zeng Q."/>
            <person name="Gargeya S."/>
            <person name="Fitzgerald M."/>
            <person name="Haas B."/>
            <person name="Abouelleil A."/>
            <person name="Alvarado L."/>
            <person name="Arachchi H.M."/>
            <person name="Berlin A."/>
            <person name="Chapman S.B."/>
            <person name="Gearin G."/>
            <person name="Goldberg J."/>
            <person name="Griggs A."/>
            <person name="Gujja S."/>
            <person name="Hansen M."/>
            <person name="Heiman D."/>
            <person name="Howarth C."/>
            <person name="Larimer J."/>
            <person name="Lui A."/>
            <person name="MacDonald P.J.P."/>
            <person name="McCowen C."/>
            <person name="Montmayeur A."/>
            <person name="Murphy C."/>
            <person name="Neiman D."/>
            <person name="Pearson M."/>
            <person name="Priest M."/>
            <person name="Roberts A."/>
            <person name="Saif S."/>
            <person name="Shea T."/>
            <person name="Sisk P."/>
            <person name="Stolte C."/>
            <person name="Sykes S."/>
            <person name="Wortman J."/>
            <person name="Nusbaum C."/>
            <person name="Birren B."/>
        </authorList>
    </citation>
    <scope>NUCLEOTIDE SEQUENCE [LARGE SCALE GENOMIC DNA]</scope>
    <source>
        <strain evidence="2 3">ATCC 38327</strain>
    </source>
</reference>
<name>A0A0L0SPN5_ALLM3</name>
<reference evidence="3" key="2">
    <citation type="submission" date="2009-11" db="EMBL/GenBank/DDBJ databases">
        <title>The Genome Sequence of Allomyces macrogynus strain ATCC 38327.</title>
        <authorList>
            <consortium name="The Broad Institute Genome Sequencing Platform"/>
            <person name="Russ C."/>
            <person name="Cuomo C."/>
            <person name="Shea T."/>
            <person name="Young S.K."/>
            <person name="Zeng Q."/>
            <person name="Koehrsen M."/>
            <person name="Haas B."/>
            <person name="Borodovsky M."/>
            <person name="Guigo R."/>
            <person name="Alvarado L."/>
            <person name="Berlin A."/>
            <person name="Borenstein D."/>
            <person name="Chen Z."/>
            <person name="Engels R."/>
            <person name="Freedman E."/>
            <person name="Gellesch M."/>
            <person name="Goldberg J."/>
            <person name="Griggs A."/>
            <person name="Gujja S."/>
            <person name="Heiman D."/>
            <person name="Hepburn T."/>
            <person name="Howarth C."/>
            <person name="Jen D."/>
            <person name="Larson L."/>
            <person name="Lewis B."/>
            <person name="Mehta T."/>
            <person name="Park D."/>
            <person name="Pearson M."/>
            <person name="Roberts A."/>
            <person name="Saif S."/>
            <person name="Shenoy N."/>
            <person name="Sisk P."/>
            <person name="Stolte C."/>
            <person name="Sykes S."/>
            <person name="Walk T."/>
            <person name="White J."/>
            <person name="Yandava C."/>
            <person name="Burger G."/>
            <person name="Gray M.W."/>
            <person name="Holland P.W.H."/>
            <person name="King N."/>
            <person name="Lang F.B.F."/>
            <person name="Roger A.J."/>
            <person name="Ruiz-Trillo I."/>
            <person name="Lander E."/>
            <person name="Nusbaum C."/>
        </authorList>
    </citation>
    <scope>NUCLEOTIDE SEQUENCE [LARGE SCALE GENOMIC DNA]</scope>
    <source>
        <strain evidence="3">ATCC 38327</strain>
    </source>
</reference>
<proteinExistence type="predicted"/>
<dbReference type="VEuPathDB" id="FungiDB:AMAG_09477"/>
<protein>
    <submittedName>
        <fullName evidence="2">Uncharacterized protein</fullName>
    </submittedName>
</protein>
<feature type="compositionally biased region" description="Acidic residues" evidence="1">
    <location>
        <begin position="334"/>
        <end position="352"/>
    </location>
</feature>
<organism evidence="2 3">
    <name type="scientific">Allomyces macrogynus (strain ATCC 38327)</name>
    <name type="common">Allomyces javanicus var. macrogynus</name>
    <dbReference type="NCBI Taxonomy" id="578462"/>
    <lineage>
        <taxon>Eukaryota</taxon>
        <taxon>Fungi</taxon>
        <taxon>Fungi incertae sedis</taxon>
        <taxon>Blastocladiomycota</taxon>
        <taxon>Blastocladiomycetes</taxon>
        <taxon>Blastocladiales</taxon>
        <taxon>Blastocladiaceae</taxon>
        <taxon>Allomyces</taxon>
    </lineage>
</organism>
<dbReference type="Proteomes" id="UP000054350">
    <property type="component" value="Unassembled WGS sequence"/>
</dbReference>
<evidence type="ECO:0000313" key="3">
    <source>
        <dbReference type="Proteomes" id="UP000054350"/>
    </source>
</evidence>
<feature type="compositionally biased region" description="Basic and acidic residues" evidence="1">
    <location>
        <begin position="353"/>
        <end position="363"/>
    </location>
</feature>
<dbReference type="AlphaFoldDB" id="A0A0L0SPN5"/>
<dbReference type="EMBL" id="GG745344">
    <property type="protein sequence ID" value="KNE64456.1"/>
    <property type="molecule type" value="Genomic_DNA"/>
</dbReference>
<keyword evidence="3" id="KW-1185">Reference proteome</keyword>
<evidence type="ECO:0000256" key="1">
    <source>
        <dbReference type="SAM" id="MobiDB-lite"/>
    </source>
</evidence>